<protein>
    <submittedName>
        <fullName evidence="2">Uncharacterized protein</fullName>
    </submittedName>
</protein>
<keyword evidence="1" id="KW-1185">Reference proteome</keyword>
<evidence type="ECO:0000313" key="2">
    <source>
        <dbReference type="WBParaSite" id="Hba_11053"/>
    </source>
</evidence>
<reference evidence="2" key="1">
    <citation type="submission" date="2016-11" db="UniProtKB">
        <authorList>
            <consortium name="WormBaseParasite"/>
        </authorList>
    </citation>
    <scope>IDENTIFICATION</scope>
</reference>
<proteinExistence type="predicted"/>
<sequence length="124" mass="13773">MVSFGDLTIIRNNDIQESDASTICPLQERRDRRYAVQATNGLESQVHSEGNSPPLVFSRKDSVEVGMTKGCSKVDAEIQTNFAAAAGSSAFTIVIISSFIYRTYWNVKLISTTHSLSYQHLLLR</sequence>
<dbReference type="AlphaFoldDB" id="A0A1I7X0T3"/>
<accession>A0A1I7X0T3</accession>
<dbReference type="Proteomes" id="UP000095283">
    <property type="component" value="Unplaced"/>
</dbReference>
<organism evidence="1 2">
    <name type="scientific">Heterorhabditis bacteriophora</name>
    <name type="common">Entomopathogenic nematode worm</name>
    <dbReference type="NCBI Taxonomy" id="37862"/>
    <lineage>
        <taxon>Eukaryota</taxon>
        <taxon>Metazoa</taxon>
        <taxon>Ecdysozoa</taxon>
        <taxon>Nematoda</taxon>
        <taxon>Chromadorea</taxon>
        <taxon>Rhabditida</taxon>
        <taxon>Rhabditina</taxon>
        <taxon>Rhabditomorpha</taxon>
        <taxon>Strongyloidea</taxon>
        <taxon>Heterorhabditidae</taxon>
        <taxon>Heterorhabditis</taxon>
    </lineage>
</organism>
<dbReference type="WBParaSite" id="Hba_11053">
    <property type="protein sequence ID" value="Hba_11053"/>
    <property type="gene ID" value="Hba_11053"/>
</dbReference>
<evidence type="ECO:0000313" key="1">
    <source>
        <dbReference type="Proteomes" id="UP000095283"/>
    </source>
</evidence>
<name>A0A1I7X0T3_HETBA</name>